<dbReference type="Gene3D" id="2.40.30.10">
    <property type="entry name" value="Translation factors"/>
    <property type="match status" value="1"/>
</dbReference>
<dbReference type="InterPro" id="IPR027417">
    <property type="entry name" value="P-loop_NTPase"/>
</dbReference>
<dbReference type="GO" id="GO:0003746">
    <property type="term" value="F:translation elongation factor activity"/>
    <property type="evidence" value="ECO:0007669"/>
    <property type="project" value="UniProtKB-KW"/>
</dbReference>
<dbReference type="InterPro" id="IPR009000">
    <property type="entry name" value="Transl_B-barrel_sf"/>
</dbReference>
<accession>A0A177AWK2</accession>
<dbReference type="GO" id="GO:0001514">
    <property type="term" value="P:selenocysteine incorporation"/>
    <property type="evidence" value="ECO:0007669"/>
    <property type="project" value="TreeGrafter"/>
</dbReference>
<evidence type="ECO:0000313" key="4">
    <source>
        <dbReference type="Proteomes" id="UP000078046"/>
    </source>
</evidence>
<dbReference type="InterPro" id="IPR050055">
    <property type="entry name" value="EF-Tu_GTPase"/>
</dbReference>
<dbReference type="PANTHER" id="PTHR43721">
    <property type="entry name" value="ELONGATION FACTOR TU-RELATED"/>
    <property type="match status" value="1"/>
</dbReference>
<evidence type="ECO:0000259" key="1">
    <source>
        <dbReference type="Pfam" id="PF00009"/>
    </source>
</evidence>
<dbReference type="EMBL" id="LWCA01001147">
    <property type="protein sequence ID" value="OAF65791.1"/>
    <property type="molecule type" value="Genomic_DNA"/>
</dbReference>
<evidence type="ECO:0000313" key="3">
    <source>
        <dbReference type="EMBL" id="OAF65791.1"/>
    </source>
</evidence>
<dbReference type="AlphaFoldDB" id="A0A177AWK2"/>
<dbReference type="Proteomes" id="UP000078046">
    <property type="component" value="Unassembled WGS sequence"/>
</dbReference>
<name>A0A177AWK2_9BILA</name>
<proteinExistence type="predicted"/>
<dbReference type="InterPro" id="IPR000795">
    <property type="entry name" value="T_Tr_GTP-bd_dom"/>
</dbReference>
<dbReference type="Pfam" id="PF00009">
    <property type="entry name" value="GTP_EFTU"/>
    <property type="match status" value="1"/>
</dbReference>
<sequence length="454" mass="52113">MVIDITEGLQTQTQECLVLANISKKSVVIILNKIDLIDESERTQKVDKMIAKLSKNVFSKTNLKIIGYIAISTRDDYFSTIYLPKIKQIIINYIIKISNQEKNDVDVENIEGHSVPFCMQVDHSFHVKGKGNVFTGTVLSGKVSSIEIPKLCITKPIKSIQIFHKNQKSIQKYDRAAICIKGLKINFERGLIVTPKSFHSTKMIILSVEPIKYFNKDIKSDEKYHFSIGNSTCMATCTFFCSRSDRTCNYFNVEDKYDYVDILPKYIVDDRRFFCLASLSEEITICKDIGMRWIYVASKLDNTNNKSCRIAFHGIYIDSLLKFKFPNIKIMKSKKKYGIMDRVADKNNCVLKNMFKPFSNVTDFGNNSIAIYQLDTNINKQITDTRVAVEILTKYENEARYICTCHLVSSFGTTGKIKVNSDDFVDSDTDFTSLNLKKFTYMAVMKYEKCFIKS</sequence>
<feature type="domain" description="Tr-type G" evidence="1">
    <location>
        <begin position="1"/>
        <end position="70"/>
    </location>
</feature>
<keyword evidence="3" id="KW-0648">Protein biosynthesis</keyword>
<dbReference type="PANTHER" id="PTHR43721:SF11">
    <property type="entry name" value="SELENOCYSTEINE-SPECIFIC ELONGATION FACTOR"/>
    <property type="match status" value="1"/>
</dbReference>
<dbReference type="GO" id="GO:0005525">
    <property type="term" value="F:GTP binding"/>
    <property type="evidence" value="ECO:0007669"/>
    <property type="project" value="InterPro"/>
</dbReference>
<keyword evidence="4" id="KW-1185">Reference proteome</keyword>
<comment type="caution">
    <text evidence="3">The sequence shown here is derived from an EMBL/GenBank/DDBJ whole genome shotgun (WGS) entry which is preliminary data.</text>
</comment>
<dbReference type="SUPFAM" id="SSF50447">
    <property type="entry name" value="Translation proteins"/>
    <property type="match status" value="1"/>
</dbReference>
<feature type="domain" description="Selenocysteine-specific elongation factor 3rd" evidence="2">
    <location>
        <begin position="205"/>
        <end position="314"/>
    </location>
</feature>
<reference evidence="3 4" key="1">
    <citation type="submission" date="2016-04" db="EMBL/GenBank/DDBJ databases">
        <title>The genome of Intoshia linei affirms orthonectids as highly simplified spiralians.</title>
        <authorList>
            <person name="Mikhailov K.V."/>
            <person name="Slusarev G.S."/>
            <person name="Nikitin M.A."/>
            <person name="Logacheva M.D."/>
            <person name="Penin A."/>
            <person name="Aleoshin V."/>
            <person name="Panchin Y.V."/>
        </authorList>
    </citation>
    <scope>NUCLEOTIDE SEQUENCE [LARGE SCALE GENOMIC DNA]</scope>
    <source>
        <strain evidence="3">Intl2013</strain>
        <tissue evidence="3">Whole animal</tissue>
    </source>
</reference>
<dbReference type="GO" id="GO:0003924">
    <property type="term" value="F:GTPase activity"/>
    <property type="evidence" value="ECO:0007669"/>
    <property type="project" value="InterPro"/>
</dbReference>
<dbReference type="OrthoDB" id="2067at2759"/>
<organism evidence="3 4">
    <name type="scientific">Intoshia linei</name>
    <dbReference type="NCBI Taxonomy" id="1819745"/>
    <lineage>
        <taxon>Eukaryota</taxon>
        <taxon>Metazoa</taxon>
        <taxon>Spiralia</taxon>
        <taxon>Lophotrochozoa</taxon>
        <taxon>Mesozoa</taxon>
        <taxon>Orthonectida</taxon>
        <taxon>Rhopaluridae</taxon>
        <taxon>Intoshia</taxon>
    </lineage>
</organism>
<evidence type="ECO:0000259" key="2">
    <source>
        <dbReference type="Pfam" id="PF21208"/>
    </source>
</evidence>
<dbReference type="InterPro" id="IPR049393">
    <property type="entry name" value="eEFSec_III"/>
</dbReference>
<dbReference type="SUPFAM" id="SSF52540">
    <property type="entry name" value="P-loop containing nucleoside triphosphate hydrolases"/>
    <property type="match status" value="1"/>
</dbReference>
<dbReference type="Gene3D" id="3.40.50.300">
    <property type="entry name" value="P-loop containing nucleotide triphosphate hydrolases"/>
    <property type="match status" value="1"/>
</dbReference>
<keyword evidence="3" id="KW-0251">Elongation factor</keyword>
<gene>
    <name evidence="3" type="ORF">A3Q56_06488</name>
</gene>
<dbReference type="Pfam" id="PF21208">
    <property type="entry name" value="euk_SelB_III"/>
    <property type="match status" value="1"/>
</dbReference>
<protein>
    <submittedName>
        <fullName evidence="3">Elongation factor sec</fullName>
    </submittedName>
</protein>